<name>H2XV54_CIOIN</name>
<dbReference type="InParanoid" id="H2XV54"/>
<proteinExistence type="predicted"/>
<reference evidence="1" key="3">
    <citation type="submission" date="2025-09" db="UniProtKB">
        <authorList>
            <consortium name="Ensembl"/>
        </authorList>
    </citation>
    <scope>IDENTIFICATION</scope>
</reference>
<protein>
    <submittedName>
        <fullName evidence="1">Uncharacterized protein</fullName>
    </submittedName>
</protein>
<evidence type="ECO:0000313" key="2">
    <source>
        <dbReference type="Proteomes" id="UP000008144"/>
    </source>
</evidence>
<dbReference type="Ensembl" id="ENSCINT00000036886.1">
    <property type="protein sequence ID" value="ENSCINP00000033538.1"/>
    <property type="gene ID" value="ENSCING00000023862.1"/>
</dbReference>
<reference evidence="1" key="2">
    <citation type="submission" date="2025-08" db="UniProtKB">
        <authorList>
            <consortium name="Ensembl"/>
        </authorList>
    </citation>
    <scope>IDENTIFICATION</scope>
</reference>
<accession>H2XV54</accession>
<sequence length="74" mass="8307">MKANTTTQESRDDVFSSSESCNVDVVECGAFVLIGHDYIYACLKQLVPVIIKEAVKPHFNLQYAYITALRQLPL</sequence>
<keyword evidence="2" id="KW-1185">Reference proteome</keyword>
<dbReference type="AlphaFoldDB" id="H2XV54"/>
<reference evidence="2" key="1">
    <citation type="journal article" date="2002" name="Science">
        <title>The draft genome of Ciona intestinalis: insights into chordate and vertebrate origins.</title>
        <authorList>
            <person name="Dehal P."/>
            <person name="Satou Y."/>
            <person name="Campbell R.K."/>
            <person name="Chapman J."/>
            <person name="Degnan B."/>
            <person name="De Tomaso A."/>
            <person name="Davidson B."/>
            <person name="Di Gregorio A."/>
            <person name="Gelpke M."/>
            <person name="Goodstein D.M."/>
            <person name="Harafuji N."/>
            <person name="Hastings K.E."/>
            <person name="Ho I."/>
            <person name="Hotta K."/>
            <person name="Huang W."/>
            <person name="Kawashima T."/>
            <person name="Lemaire P."/>
            <person name="Martinez D."/>
            <person name="Meinertzhagen I.A."/>
            <person name="Necula S."/>
            <person name="Nonaka M."/>
            <person name="Putnam N."/>
            <person name="Rash S."/>
            <person name="Saiga H."/>
            <person name="Satake M."/>
            <person name="Terry A."/>
            <person name="Yamada L."/>
            <person name="Wang H.G."/>
            <person name="Awazu S."/>
            <person name="Azumi K."/>
            <person name="Boore J."/>
            <person name="Branno M."/>
            <person name="Chin-Bow S."/>
            <person name="DeSantis R."/>
            <person name="Doyle S."/>
            <person name="Francino P."/>
            <person name="Keys D.N."/>
            <person name="Haga S."/>
            <person name="Hayashi H."/>
            <person name="Hino K."/>
            <person name="Imai K.S."/>
            <person name="Inaba K."/>
            <person name="Kano S."/>
            <person name="Kobayashi K."/>
            <person name="Kobayashi M."/>
            <person name="Lee B.I."/>
            <person name="Makabe K.W."/>
            <person name="Manohar C."/>
            <person name="Matassi G."/>
            <person name="Medina M."/>
            <person name="Mochizuki Y."/>
            <person name="Mount S."/>
            <person name="Morishita T."/>
            <person name="Miura S."/>
            <person name="Nakayama A."/>
            <person name="Nishizaka S."/>
            <person name="Nomoto H."/>
            <person name="Ohta F."/>
            <person name="Oishi K."/>
            <person name="Rigoutsos I."/>
            <person name="Sano M."/>
            <person name="Sasaki A."/>
            <person name="Sasakura Y."/>
            <person name="Shoguchi E."/>
            <person name="Shin-i T."/>
            <person name="Spagnuolo A."/>
            <person name="Stainier D."/>
            <person name="Suzuki M.M."/>
            <person name="Tassy O."/>
            <person name="Takatori N."/>
            <person name="Tokuoka M."/>
            <person name="Yagi K."/>
            <person name="Yoshizaki F."/>
            <person name="Wada S."/>
            <person name="Zhang C."/>
            <person name="Hyatt P.D."/>
            <person name="Larimer F."/>
            <person name="Detter C."/>
            <person name="Doggett N."/>
            <person name="Glavina T."/>
            <person name="Hawkins T."/>
            <person name="Richardson P."/>
            <person name="Lucas S."/>
            <person name="Kohara Y."/>
            <person name="Levine M."/>
            <person name="Satoh N."/>
            <person name="Rokhsar D.S."/>
        </authorList>
    </citation>
    <scope>NUCLEOTIDE SEQUENCE [LARGE SCALE GENOMIC DNA]</scope>
</reference>
<organism evidence="1 2">
    <name type="scientific">Ciona intestinalis</name>
    <name type="common">Transparent sea squirt</name>
    <name type="synonym">Ascidia intestinalis</name>
    <dbReference type="NCBI Taxonomy" id="7719"/>
    <lineage>
        <taxon>Eukaryota</taxon>
        <taxon>Metazoa</taxon>
        <taxon>Chordata</taxon>
        <taxon>Tunicata</taxon>
        <taxon>Ascidiacea</taxon>
        <taxon>Phlebobranchia</taxon>
        <taxon>Cionidae</taxon>
        <taxon>Ciona</taxon>
    </lineage>
</organism>
<dbReference type="Proteomes" id="UP000008144">
    <property type="component" value="Unassembled WGS sequence"/>
</dbReference>
<dbReference type="HOGENOM" id="CLU_2687079_0_0_1"/>
<evidence type="ECO:0000313" key="1">
    <source>
        <dbReference type="Ensembl" id="ENSCINP00000033538.1"/>
    </source>
</evidence>